<evidence type="ECO:0000256" key="6">
    <source>
        <dbReference type="ARBA" id="ARBA00023163"/>
    </source>
</evidence>
<dbReference type="GeneID" id="37013667"/>
<accession>A0A316UAN0</accession>
<name>A0A316UAN0_9BASI</name>
<evidence type="ECO:0000256" key="4">
    <source>
        <dbReference type="ARBA" id="ARBA00023015"/>
    </source>
</evidence>
<dbReference type="EMBL" id="KZ819323">
    <property type="protein sequence ID" value="PWN22280.1"/>
    <property type="molecule type" value="Genomic_DNA"/>
</dbReference>
<dbReference type="InterPro" id="IPR056751">
    <property type="entry name" value="PAS_13"/>
</dbReference>
<proteinExistence type="predicted"/>
<protein>
    <recommendedName>
        <fullName evidence="8">ERT1/acuK family PAS domain-containing protein</fullName>
    </recommendedName>
</protein>
<keyword evidence="6" id="KW-0804">Transcription</keyword>
<dbReference type="STRING" id="1684307.A0A316UAN0"/>
<reference evidence="9 10" key="1">
    <citation type="journal article" date="2018" name="Mol. Biol. Evol.">
        <title>Broad Genomic Sampling Reveals a Smut Pathogenic Ancestry of the Fungal Clade Ustilaginomycotina.</title>
        <authorList>
            <person name="Kijpornyongpan T."/>
            <person name="Mondo S.J."/>
            <person name="Barry K."/>
            <person name="Sandor L."/>
            <person name="Lee J."/>
            <person name="Lipzen A."/>
            <person name="Pangilinan J."/>
            <person name="LaButti K."/>
            <person name="Hainaut M."/>
            <person name="Henrissat B."/>
            <person name="Grigoriev I.V."/>
            <person name="Spatafora J.W."/>
            <person name="Aime M.C."/>
        </authorList>
    </citation>
    <scope>NUCLEOTIDE SEQUENCE [LARGE SCALE GENOMIC DNA]</scope>
    <source>
        <strain evidence="9 10">MCA 4718</strain>
    </source>
</reference>
<keyword evidence="2" id="KW-0479">Metal-binding</keyword>
<evidence type="ECO:0000256" key="2">
    <source>
        <dbReference type="ARBA" id="ARBA00022723"/>
    </source>
</evidence>
<keyword evidence="3" id="KW-0862">Zinc</keyword>
<keyword evidence="4" id="KW-0805">Transcription regulation</keyword>
<dbReference type="RefSeq" id="XP_025349440.1">
    <property type="nucleotide sequence ID" value="XM_025491933.1"/>
</dbReference>
<dbReference type="GO" id="GO:0046872">
    <property type="term" value="F:metal ion binding"/>
    <property type="evidence" value="ECO:0007669"/>
    <property type="project" value="UniProtKB-KW"/>
</dbReference>
<dbReference type="GO" id="GO:0009267">
    <property type="term" value="P:cellular response to starvation"/>
    <property type="evidence" value="ECO:0007669"/>
    <property type="project" value="TreeGrafter"/>
</dbReference>
<dbReference type="InterPro" id="IPR000014">
    <property type="entry name" value="PAS"/>
</dbReference>
<gene>
    <name evidence="9" type="ORF">BCV69DRAFT_281284</name>
</gene>
<keyword evidence="10" id="KW-1185">Reference proteome</keyword>
<comment type="subcellular location">
    <subcellularLocation>
        <location evidence="1">Nucleus</location>
    </subcellularLocation>
</comment>
<dbReference type="Proteomes" id="UP000245942">
    <property type="component" value="Unassembled WGS sequence"/>
</dbReference>
<dbReference type="GO" id="GO:0000977">
    <property type="term" value="F:RNA polymerase II transcription regulatory region sequence-specific DNA binding"/>
    <property type="evidence" value="ECO:0007669"/>
    <property type="project" value="TreeGrafter"/>
</dbReference>
<evidence type="ECO:0000256" key="7">
    <source>
        <dbReference type="ARBA" id="ARBA00023242"/>
    </source>
</evidence>
<evidence type="ECO:0000259" key="8">
    <source>
        <dbReference type="Pfam" id="PF24990"/>
    </source>
</evidence>
<dbReference type="GO" id="GO:0003700">
    <property type="term" value="F:DNA-binding transcription factor activity"/>
    <property type="evidence" value="ECO:0007669"/>
    <property type="project" value="TreeGrafter"/>
</dbReference>
<evidence type="ECO:0000313" key="10">
    <source>
        <dbReference type="Proteomes" id="UP000245942"/>
    </source>
</evidence>
<dbReference type="Pfam" id="PF24990">
    <property type="entry name" value="PAS_13"/>
    <property type="match status" value="1"/>
</dbReference>
<dbReference type="PANTHER" id="PTHR47659">
    <property type="entry name" value="ZN(II)2CYS6 TRANSCRIPTION FACTOR (EUROFUNG)-RELATED"/>
    <property type="match status" value="1"/>
</dbReference>
<keyword evidence="5" id="KW-0238">DNA-binding</keyword>
<dbReference type="PANTHER" id="PTHR47659:SF1">
    <property type="entry name" value="TRANSCRIPTION ACTIVATOR OF GLUCONEOGENESIS ERT1"/>
    <property type="match status" value="1"/>
</dbReference>
<dbReference type="OrthoDB" id="2538135at2759"/>
<evidence type="ECO:0000256" key="1">
    <source>
        <dbReference type="ARBA" id="ARBA00004123"/>
    </source>
</evidence>
<dbReference type="InterPro" id="IPR035965">
    <property type="entry name" value="PAS-like_dom_sf"/>
</dbReference>
<dbReference type="CDD" id="cd00130">
    <property type="entry name" value="PAS"/>
    <property type="match status" value="1"/>
</dbReference>
<dbReference type="AlphaFoldDB" id="A0A316UAN0"/>
<evidence type="ECO:0000256" key="3">
    <source>
        <dbReference type="ARBA" id="ARBA00022833"/>
    </source>
</evidence>
<feature type="domain" description="ERT1/acuK family PAS" evidence="8">
    <location>
        <begin position="1"/>
        <end position="53"/>
    </location>
</feature>
<sequence length="84" mass="9451">MLTGWSRDTLLGRRIYEFWDKNSTLEYWEKFASHAFENTSQSIVANVVLKRPDGSSVPCAACFSIKRNVFDLPSLVVSCQCTAG</sequence>
<organism evidence="9 10">
    <name type="scientific">Pseudomicrostroma glucosiphilum</name>
    <dbReference type="NCBI Taxonomy" id="1684307"/>
    <lineage>
        <taxon>Eukaryota</taxon>
        <taxon>Fungi</taxon>
        <taxon>Dikarya</taxon>
        <taxon>Basidiomycota</taxon>
        <taxon>Ustilaginomycotina</taxon>
        <taxon>Exobasidiomycetes</taxon>
        <taxon>Microstromatales</taxon>
        <taxon>Microstromatales incertae sedis</taxon>
        <taxon>Pseudomicrostroma</taxon>
    </lineage>
</organism>
<keyword evidence="7" id="KW-0539">Nucleus</keyword>
<dbReference type="GO" id="GO:0005634">
    <property type="term" value="C:nucleus"/>
    <property type="evidence" value="ECO:0007669"/>
    <property type="project" value="UniProtKB-SubCell"/>
</dbReference>
<dbReference type="InterPro" id="IPR050335">
    <property type="entry name" value="ERT1_acuK_gluconeogen_tf"/>
</dbReference>
<evidence type="ECO:0000256" key="5">
    <source>
        <dbReference type="ARBA" id="ARBA00023125"/>
    </source>
</evidence>
<evidence type="ECO:0000313" key="9">
    <source>
        <dbReference type="EMBL" id="PWN22280.1"/>
    </source>
</evidence>
<dbReference type="SUPFAM" id="SSF55785">
    <property type="entry name" value="PYP-like sensor domain (PAS domain)"/>
    <property type="match status" value="1"/>
</dbReference>